<dbReference type="InterPro" id="IPR015330">
    <property type="entry name" value="DNA_primase/pol_bifunc_N"/>
</dbReference>
<dbReference type="SMART" id="SM00943">
    <property type="entry name" value="Prim-Pol"/>
    <property type="match status" value="1"/>
</dbReference>
<dbReference type="EMBL" id="AYZH01000022">
    <property type="protein sequence ID" value="KRN01443.1"/>
    <property type="molecule type" value="Genomic_DNA"/>
</dbReference>
<evidence type="ECO:0000313" key="3">
    <source>
        <dbReference type="EMBL" id="KRN01443.1"/>
    </source>
</evidence>
<evidence type="ECO:0000259" key="2">
    <source>
        <dbReference type="SMART" id="SM00943"/>
    </source>
</evidence>
<dbReference type="STRING" id="1423803.FD13_GL001036"/>
<organism evidence="3 4">
    <name type="scientific">Levilactobacillus senmaizukei DSM 21775 = NBRC 103853</name>
    <dbReference type="NCBI Taxonomy" id="1423803"/>
    <lineage>
        <taxon>Bacteria</taxon>
        <taxon>Bacillati</taxon>
        <taxon>Bacillota</taxon>
        <taxon>Bacilli</taxon>
        <taxon>Lactobacillales</taxon>
        <taxon>Lactobacillaceae</taxon>
        <taxon>Levilactobacillus</taxon>
    </lineage>
</organism>
<feature type="domain" description="Primase C-terminal 1" evidence="1">
    <location>
        <begin position="172"/>
        <end position="237"/>
    </location>
</feature>
<gene>
    <name evidence="3" type="ORF">FD13_GL001036</name>
</gene>
<dbReference type="Pfam" id="PF08708">
    <property type="entry name" value="PriCT_1"/>
    <property type="match status" value="1"/>
</dbReference>
<dbReference type="SUPFAM" id="SSF56747">
    <property type="entry name" value="Prim-pol domain"/>
    <property type="match status" value="1"/>
</dbReference>
<dbReference type="CDD" id="cd04859">
    <property type="entry name" value="Prim_Pol"/>
    <property type="match status" value="1"/>
</dbReference>
<keyword evidence="4" id="KW-1185">Reference proteome</keyword>
<dbReference type="Pfam" id="PF09250">
    <property type="entry name" value="Prim-Pol"/>
    <property type="match status" value="1"/>
</dbReference>
<evidence type="ECO:0000313" key="4">
    <source>
        <dbReference type="Proteomes" id="UP000051589"/>
    </source>
</evidence>
<dbReference type="PATRIC" id="fig|1423803.3.peg.1037"/>
<feature type="domain" description="DNA primase/polymerase bifunctional N-terminal" evidence="2">
    <location>
        <begin position="1"/>
        <end position="142"/>
    </location>
</feature>
<comment type="caution">
    <text evidence="3">The sequence shown here is derived from an EMBL/GenBank/DDBJ whole genome shotgun (WGS) entry which is preliminary data.</text>
</comment>
<accession>A0A0R2DDX2</accession>
<name>A0A0R2DDX2_9LACO</name>
<evidence type="ECO:0000259" key="1">
    <source>
        <dbReference type="SMART" id="SM00942"/>
    </source>
</evidence>
<dbReference type="SMART" id="SM00942">
    <property type="entry name" value="PriCT_1"/>
    <property type="match status" value="1"/>
</dbReference>
<dbReference type="InterPro" id="IPR014820">
    <property type="entry name" value="PriCT_1"/>
</dbReference>
<sequence length="243" mass="27193">MLPMVGKQPLIKFADKPALTPEQVQKFWMTHPYSQIALRTTNFFVVDIDEHPDGADGFKSFREFEHPEWFRDTLSQTTAGGGRQLFYLKRDTNMEQNIGWLPGIDVKAHVNNYVVVAPSERGGHQYKWENNNPIVTASPELVASINQRPDYKPSSLSIDYDGKTATAELFETISKGLGDTGGRNNALASFSGGLLIRGVDPESVLDLAKIANARTPDSLTEREVIRTVESMVKKEIRRREAQA</sequence>
<dbReference type="AlphaFoldDB" id="A0A0R2DDX2"/>
<proteinExistence type="predicted"/>
<dbReference type="Proteomes" id="UP000051589">
    <property type="component" value="Unassembled WGS sequence"/>
</dbReference>
<reference evidence="3 4" key="1">
    <citation type="journal article" date="2015" name="Genome Announc.">
        <title>Expanding the biotechnology potential of lactobacilli through comparative genomics of 213 strains and associated genera.</title>
        <authorList>
            <person name="Sun Z."/>
            <person name="Harris H.M."/>
            <person name="McCann A."/>
            <person name="Guo C."/>
            <person name="Argimon S."/>
            <person name="Zhang W."/>
            <person name="Yang X."/>
            <person name="Jeffery I.B."/>
            <person name="Cooney J.C."/>
            <person name="Kagawa T.F."/>
            <person name="Liu W."/>
            <person name="Song Y."/>
            <person name="Salvetti E."/>
            <person name="Wrobel A."/>
            <person name="Rasinkangas P."/>
            <person name="Parkhill J."/>
            <person name="Rea M.C."/>
            <person name="O'Sullivan O."/>
            <person name="Ritari J."/>
            <person name="Douillard F.P."/>
            <person name="Paul Ross R."/>
            <person name="Yang R."/>
            <person name="Briner A.E."/>
            <person name="Felis G.E."/>
            <person name="de Vos W.M."/>
            <person name="Barrangou R."/>
            <person name="Klaenhammer T.R."/>
            <person name="Caufield P.W."/>
            <person name="Cui Y."/>
            <person name="Zhang H."/>
            <person name="O'Toole P.W."/>
        </authorList>
    </citation>
    <scope>NUCLEOTIDE SEQUENCE [LARGE SCALE GENOMIC DNA]</scope>
    <source>
        <strain evidence="3 4">DSM 21775</strain>
    </source>
</reference>
<protein>
    <submittedName>
        <fullName evidence="3">Prophage Lp3 protein 7</fullName>
    </submittedName>
</protein>